<dbReference type="AlphaFoldDB" id="A0A8H8DI87"/>
<evidence type="ECO:0000313" key="2">
    <source>
        <dbReference type="Proteomes" id="UP000673691"/>
    </source>
</evidence>
<sequence>MPVKNGGIAGAPAVDEELRRRADEMLSSRKGDTFVARAKRQHPPFSSSVRRPCGWPLRRGLVNKHHRIRLVVLRNLTRPPCHVPPARPRRAAAGKLIENGAFAAEAKVQSRWILRDHTPSSRRRRGTKSVLVFGDVDTSGGNCVVVGPRGRVTPS</sequence>
<dbReference type="EMBL" id="JAEFCI010007146">
    <property type="protein sequence ID" value="KAG5459246.1"/>
    <property type="molecule type" value="Genomic_DNA"/>
</dbReference>
<proteinExistence type="predicted"/>
<name>A0A8H8DI87_9FUNG</name>
<reference evidence="1 2" key="1">
    <citation type="journal article" name="Sci. Rep.">
        <title>Genome-scale phylogenetic analyses confirm Olpidium as the closest living zoosporic fungus to the non-flagellated, terrestrial fungi.</title>
        <authorList>
            <person name="Chang Y."/>
            <person name="Rochon D."/>
            <person name="Sekimoto S."/>
            <person name="Wang Y."/>
            <person name="Chovatia M."/>
            <person name="Sandor L."/>
            <person name="Salamov A."/>
            <person name="Grigoriev I.V."/>
            <person name="Stajich J.E."/>
            <person name="Spatafora J.W."/>
        </authorList>
    </citation>
    <scope>NUCLEOTIDE SEQUENCE [LARGE SCALE GENOMIC DNA]</scope>
    <source>
        <strain evidence="1">S191</strain>
    </source>
</reference>
<evidence type="ECO:0000313" key="1">
    <source>
        <dbReference type="EMBL" id="KAG5459246.1"/>
    </source>
</evidence>
<gene>
    <name evidence="1" type="ORF">BJ554DRAFT_371</name>
</gene>
<accession>A0A8H8DI87</accession>
<protein>
    <submittedName>
        <fullName evidence="1">Uncharacterized protein</fullName>
    </submittedName>
</protein>
<comment type="caution">
    <text evidence="1">The sequence shown here is derived from an EMBL/GenBank/DDBJ whole genome shotgun (WGS) entry which is preliminary data.</text>
</comment>
<keyword evidence="2" id="KW-1185">Reference proteome</keyword>
<dbReference type="Proteomes" id="UP000673691">
    <property type="component" value="Unassembled WGS sequence"/>
</dbReference>
<organism evidence="1 2">
    <name type="scientific">Olpidium bornovanus</name>
    <dbReference type="NCBI Taxonomy" id="278681"/>
    <lineage>
        <taxon>Eukaryota</taxon>
        <taxon>Fungi</taxon>
        <taxon>Fungi incertae sedis</taxon>
        <taxon>Olpidiomycota</taxon>
        <taxon>Olpidiomycotina</taxon>
        <taxon>Olpidiomycetes</taxon>
        <taxon>Olpidiales</taxon>
        <taxon>Olpidiaceae</taxon>
        <taxon>Olpidium</taxon>
    </lineage>
</organism>